<dbReference type="Pfam" id="PF00111">
    <property type="entry name" value="Fer2"/>
    <property type="match status" value="1"/>
</dbReference>
<dbReference type="InterPro" id="IPR012675">
    <property type="entry name" value="Beta-grasp_dom_sf"/>
</dbReference>
<dbReference type="InterPro" id="IPR017927">
    <property type="entry name" value="FAD-bd_FR_type"/>
</dbReference>
<dbReference type="PANTHER" id="PTHR43644">
    <property type="entry name" value="NA(+)-TRANSLOCATING NADH-QUINONE REDUCTASE SUBUNIT"/>
    <property type="match status" value="1"/>
</dbReference>
<dbReference type="InterPro" id="IPR006058">
    <property type="entry name" value="2Fe2S_fd_BS"/>
</dbReference>
<evidence type="ECO:0000256" key="4">
    <source>
        <dbReference type="ARBA" id="ARBA00023004"/>
    </source>
</evidence>
<dbReference type="InterPro" id="IPR036010">
    <property type="entry name" value="2Fe-2S_ferredoxin-like_sf"/>
</dbReference>
<feature type="domain" description="FAD-binding FR-type" evidence="6">
    <location>
        <begin position="102"/>
        <end position="201"/>
    </location>
</feature>
<protein>
    <submittedName>
        <fullName evidence="7">Phenol hydroxylase P5 protein</fullName>
    </submittedName>
</protein>
<dbReference type="Proteomes" id="UP000236731">
    <property type="component" value="Unassembled WGS sequence"/>
</dbReference>
<dbReference type="RefSeq" id="WP_103906200.1">
    <property type="nucleotide sequence ID" value="NZ_CP049246.1"/>
</dbReference>
<dbReference type="PROSITE" id="PS51384">
    <property type="entry name" value="FAD_FR"/>
    <property type="match status" value="1"/>
</dbReference>
<keyword evidence="4" id="KW-0408">Iron</keyword>
<dbReference type="Gene3D" id="3.10.20.30">
    <property type="match status" value="1"/>
</dbReference>
<accession>A0A1H5YHU8</accession>
<dbReference type="SUPFAM" id="SSF63380">
    <property type="entry name" value="Riboflavin synthase domain-like"/>
    <property type="match status" value="1"/>
</dbReference>
<proteinExistence type="predicted"/>
<evidence type="ECO:0000259" key="5">
    <source>
        <dbReference type="PROSITE" id="PS51085"/>
    </source>
</evidence>
<dbReference type="OrthoDB" id="9806195at2"/>
<keyword evidence="2" id="KW-0285">Flavoprotein</keyword>
<evidence type="ECO:0000313" key="7">
    <source>
        <dbReference type="EMBL" id="SEG23719.1"/>
    </source>
</evidence>
<dbReference type="GO" id="GO:0016491">
    <property type="term" value="F:oxidoreductase activity"/>
    <property type="evidence" value="ECO:0007669"/>
    <property type="project" value="InterPro"/>
</dbReference>
<keyword evidence="8" id="KW-1185">Reference proteome</keyword>
<dbReference type="PROSITE" id="PS51085">
    <property type="entry name" value="2FE2S_FER_2"/>
    <property type="match status" value="1"/>
</dbReference>
<evidence type="ECO:0000259" key="6">
    <source>
        <dbReference type="PROSITE" id="PS51384"/>
    </source>
</evidence>
<dbReference type="EMBL" id="FNUT01000006">
    <property type="protein sequence ID" value="SEG23719.1"/>
    <property type="molecule type" value="Genomic_DNA"/>
</dbReference>
<dbReference type="SUPFAM" id="SSF52343">
    <property type="entry name" value="Ferredoxin reductase-like, C-terminal NADP-linked domain"/>
    <property type="match status" value="1"/>
</dbReference>
<evidence type="ECO:0000256" key="3">
    <source>
        <dbReference type="ARBA" id="ARBA00022827"/>
    </source>
</evidence>
<organism evidence="7 8">
    <name type="scientific">Sphingobacterium lactis</name>
    <dbReference type="NCBI Taxonomy" id="797291"/>
    <lineage>
        <taxon>Bacteria</taxon>
        <taxon>Pseudomonadati</taxon>
        <taxon>Bacteroidota</taxon>
        <taxon>Sphingobacteriia</taxon>
        <taxon>Sphingobacteriales</taxon>
        <taxon>Sphingobacteriaceae</taxon>
        <taxon>Sphingobacterium</taxon>
    </lineage>
</organism>
<gene>
    <name evidence="7" type="ORF">SAMN05421877_10610</name>
</gene>
<dbReference type="InterPro" id="IPR001433">
    <property type="entry name" value="OxRdtase_FAD/NAD-bd"/>
</dbReference>
<evidence type="ECO:0000256" key="1">
    <source>
        <dbReference type="ARBA" id="ARBA00022448"/>
    </source>
</evidence>
<name>A0A1H5YHU8_9SPHI</name>
<dbReference type="SUPFAM" id="SSF54292">
    <property type="entry name" value="2Fe-2S ferredoxin-like"/>
    <property type="match status" value="1"/>
</dbReference>
<dbReference type="InterPro" id="IPR039261">
    <property type="entry name" value="FNR_nucleotide-bd"/>
</dbReference>
<dbReference type="GO" id="GO:0051537">
    <property type="term" value="F:2 iron, 2 sulfur cluster binding"/>
    <property type="evidence" value="ECO:0007669"/>
    <property type="project" value="InterPro"/>
</dbReference>
<sequence>MCYKIIIEPTGDEINVKKGQTILDAALRQGVYLPHACSHGLCGTCKVEVLEGEVDLGDASPFALLDIDRDEHKCLVCVAVPKEDCVIEADVDEDPDSRSIIVRDFEGTVIEVKDLTPRIKGIVLALNEEIDFQAGQYVQLYYPGFDEGKSFSIATSSNNKKEIELNISIVPDGEVTPLIHQNTKVGDTFRIVGPYGRFFIRESAQKPMLFFAGGSGLSSPKAMIEEQLENGCKHPIALFHGARNVEELYYADLFREYERKYDNFTYYPVLSDENVPDWEGEKGYLGDVALRIFENNFMGHKAYLCGPPAMIESCITSLFKGRLFERDIYLEKFFSKADQNSAPKSPFFKSI</sequence>
<dbReference type="AlphaFoldDB" id="A0A1H5YHU8"/>
<feature type="domain" description="2Fe-2S ferredoxin-type" evidence="5">
    <location>
        <begin position="3"/>
        <end position="93"/>
    </location>
</feature>
<evidence type="ECO:0000313" key="8">
    <source>
        <dbReference type="Proteomes" id="UP000236731"/>
    </source>
</evidence>
<dbReference type="Gene3D" id="2.40.30.10">
    <property type="entry name" value="Translation factors"/>
    <property type="match status" value="1"/>
</dbReference>
<dbReference type="Pfam" id="PF00175">
    <property type="entry name" value="NAD_binding_1"/>
    <property type="match status" value="1"/>
</dbReference>
<dbReference type="PRINTS" id="PR00410">
    <property type="entry name" value="PHEHYDRXLASE"/>
</dbReference>
<dbReference type="CDD" id="cd00207">
    <property type="entry name" value="fer2"/>
    <property type="match status" value="1"/>
</dbReference>
<dbReference type="Gene3D" id="3.40.50.80">
    <property type="entry name" value="Nucleotide-binding domain of ferredoxin-NADP reductase (FNR) module"/>
    <property type="match status" value="1"/>
</dbReference>
<keyword evidence="1" id="KW-0813">Transport</keyword>
<keyword evidence="3" id="KW-0274">FAD</keyword>
<evidence type="ECO:0000256" key="2">
    <source>
        <dbReference type="ARBA" id="ARBA00022630"/>
    </source>
</evidence>
<dbReference type="InterPro" id="IPR008333">
    <property type="entry name" value="Cbr1-like_FAD-bd_dom"/>
</dbReference>
<reference evidence="8" key="1">
    <citation type="submission" date="2016-10" db="EMBL/GenBank/DDBJ databases">
        <authorList>
            <person name="Varghese N."/>
            <person name="Submissions S."/>
        </authorList>
    </citation>
    <scope>NUCLEOTIDE SEQUENCE [LARGE SCALE GENOMIC DNA]</scope>
    <source>
        <strain evidence="8">DSM 22361</strain>
    </source>
</reference>
<dbReference type="InterPro" id="IPR001041">
    <property type="entry name" value="2Fe-2S_ferredoxin-type"/>
</dbReference>
<dbReference type="PANTHER" id="PTHR43644:SF1">
    <property type="entry name" value="NAD(P)H-FLAVIN REDUCTASE"/>
    <property type="match status" value="1"/>
</dbReference>
<dbReference type="Pfam" id="PF00970">
    <property type="entry name" value="FAD_binding_6"/>
    <property type="match status" value="1"/>
</dbReference>
<dbReference type="PROSITE" id="PS00197">
    <property type="entry name" value="2FE2S_FER_1"/>
    <property type="match status" value="1"/>
</dbReference>
<dbReference type="InterPro" id="IPR017938">
    <property type="entry name" value="Riboflavin_synthase-like_b-brl"/>
</dbReference>